<evidence type="ECO:0000313" key="2">
    <source>
        <dbReference type="EMBL" id="KAG5533804.1"/>
    </source>
</evidence>
<feature type="region of interest" description="Disordered" evidence="1">
    <location>
        <begin position="1"/>
        <end position="28"/>
    </location>
</feature>
<evidence type="ECO:0000256" key="1">
    <source>
        <dbReference type="SAM" id="MobiDB-lite"/>
    </source>
</evidence>
<comment type="caution">
    <text evidence="2">The sequence shown here is derived from an EMBL/GenBank/DDBJ whole genome shotgun (WGS) entry which is preliminary data.</text>
</comment>
<keyword evidence="3" id="KW-1185">Reference proteome</keyword>
<protein>
    <submittedName>
        <fullName evidence="2">Uncharacterized protein</fullName>
    </submittedName>
</protein>
<evidence type="ECO:0000313" key="3">
    <source>
        <dbReference type="Proteomes" id="UP000823749"/>
    </source>
</evidence>
<reference evidence="2" key="1">
    <citation type="submission" date="2020-08" db="EMBL/GenBank/DDBJ databases">
        <title>Plant Genome Project.</title>
        <authorList>
            <person name="Zhang R.-G."/>
        </authorList>
    </citation>
    <scope>NUCLEOTIDE SEQUENCE</scope>
    <source>
        <strain evidence="2">WSP0</strain>
        <tissue evidence="2">Leaf</tissue>
    </source>
</reference>
<sequence length="114" mass="12969">MATLQRSLHRFPDGNHTPLLHDGYEGPKSQVPGQIRHLQRVWYPNTSINLKTNFALGTKNTNFGPYKYDNSTMYFYYDEAKVGTVVIPKSKAQFQRTKKFTVALDLASKDATGK</sequence>
<name>A0AAV6J2P2_9ERIC</name>
<dbReference type="Proteomes" id="UP000823749">
    <property type="component" value="Chromosome 9"/>
</dbReference>
<gene>
    <name evidence="2" type="ORF">RHGRI_027859</name>
</gene>
<proteinExistence type="predicted"/>
<organism evidence="2 3">
    <name type="scientific">Rhododendron griersonianum</name>
    <dbReference type="NCBI Taxonomy" id="479676"/>
    <lineage>
        <taxon>Eukaryota</taxon>
        <taxon>Viridiplantae</taxon>
        <taxon>Streptophyta</taxon>
        <taxon>Embryophyta</taxon>
        <taxon>Tracheophyta</taxon>
        <taxon>Spermatophyta</taxon>
        <taxon>Magnoliopsida</taxon>
        <taxon>eudicotyledons</taxon>
        <taxon>Gunneridae</taxon>
        <taxon>Pentapetalae</taxon>
        <taxon>asterids</taxon>
        <taxon>Ericales</taxon>
        <taxon>Ericaceae</taxon>
        <taxon>Ericoideae</taxon>
        <taxon>Rhodoreae</taxon>
        <taxon>Rhododendron</taxon>
    </lineage>
</organism>
<dbReference type="AlphaFoldDB" id="A0AAV6J2P2"/>
<dbReference type="EMBL" id="JACTNZ010000009">
    <property type="protein sequence ID" value="KAG5533804.1"/>
    <property type="molecule type" value="Genomic_DNA"/>
</dbReference>
<accession>A0AAV6J2P2</accession>